<dbReference type="SUPFAM" id="SSF56645">
    <property type="entry name" value="Acyl-CoA dehydrogenase NM domain-like"/>
    <property type="match status" value="1"/>
</dbReference>
<evidence type="ECO:0000256" key="11">
    <source>
        <dbReference type="PIRNR" id="PIRNR000168"/>
    </source>
</evidence>
<evidence type="ECO:0000256" key="5">
    <source>
        <dbReference type="ARBA" id="ARBA00022630"/>
    </source>
</evidence>
<evidence type="ECO:0000256" key="10">
    <source>
        <dbReference type="ARBA" id="ARBA00023140"/>
    </source>
</evidence>
<evidence type="ECO:0000256" key="8">
    <source>
        <dbReference type="ARBA" id="ARBA00023002"/>
    </source>
</evidence>
<comment type="caution">
    <text evidence="17">The sequence shown here is derived from an EMBL/GenBank/DDBJ whole genome shotgun (WGS) entry which is preliminary data.</text>
</comment>
<name>A0A7J7K113_BUGNE</name>
<evidence type="ECO:0000256" key="1">
    <source>
        <dbReference type="ARBA" id="ARBA00001974"/>
    </source>
</evidence>
<keyword evidence="6 11" id="KW-0274">FAD</keyword>
<dbReference type="InterPro" id="IPR012258">
    <property type="entry name" value="Acyl-CoA_oxidase"/>
</dbReference>
<evidence type="ECO:0000256" key="9">
    <source>
        <dbReference type="ARBA" id="ARBA00023098"/>
    </source>
</evidence>
<dbReference type="GO" id="GO:0071949">
    <property type="term" value="F:FAD binding"/>
    <property type="evidence" value="ECO:0007669"/>
    <property type="project" value="InterPro"/>
</dbReference>
<dbReference type="Pfam" id="PF01756">
    <property type="entry name" value="ACOX"/>
    <property type="match status" value="1"/>
</dbReference>
<dbReference type="InterPro" id="IPR009100">
    <property type="entry name" value="AcylCoA_DH/oxidase_NM_dom_sf"/>
</dbReference>
<evidence type="ECO:0000256" key="4">
    <source>
        <dbReference type="ARBA" id="ARBA00006288"/>
    </source>
</evidence>
<protein>
    <recommendedName>
        <fullName evidence="11">Acyl-coenzyme A oxidase</fullName>
    </recommendedName>
</protein>
<comment type="similarity">
    <text evidence="4 11">Belongs to the acyl-CoA oxidase family.</text>
</comment>
<feature type="domain" description="Acyl-CoA oxidase C-terminal" evidence="14">
    <location>
        <begin position="481"/>
        <end position="660"/>
    </location>
</feature>
<evidence type="ECO:0000313" key="17">
    <source>
        <dbReference type="EMBL" id="KAF6031654.1"/>
    </source>
</evidence>
<evidence type="ECO:0000256" key="12">
    <source>
        <dbReference type="PIRSR" id="PIRSR000168-1"/>
    </source>
</evidence>
<dbReference type="Gene3D" id="2.40.110.10">
    <property type="entry name" value="Butyryl-CoA Dehydrogenase, subunit A, domain 2"/>
    <property type="match status" value="1"/>
</dbReference>
<dbReference type="OrthoDB" id="538336at2759"/>
<dbReference type="GO" id="GO:0005777">
    <property type="term" value="C:peroxisome"/>
    <property type="evidence" value="ECO:0007669"/>
    <property type="project" value="UniProtKB-SubCell"/>
</dbReference>
<dbReference type="PIRSF" id="PIRSF000168">
    <property type="entry name" value="Acyl-CoA_oxidase"/>
    <property type="match status" value="1"/>
</dbReference>
<dbReference type="FunFam" id="1.20.140.10:FF:000013">
    <property type="entry name" value="Acyl-coenzyme A oxidase"/>
    <property type="match status" value="1"/>
</dbReference>
<keyword evidence="10" id="KW-0576">Peroxisome</keyword>
<comment type="pathway">
    <text evidence="3">Lipid metabolism; peroxisomal fatty acid beta-oxidation.</text>
</comment>
<dbReference type="FunFam" id="2.40.110.10:FF:000003">
    <property type="entry name" value="Acyl-coenzyme A oxidase"/>
    <property type="match status" value="1"/>
</dbReference>
<dbReference type="Gene3D" id="1.10.540.10">
    <property type="entry name" value="Acyl-CoA dehydrogenase/oxidase, N-terminal domain"/>
    <property type="match status" value="1"/>
</dbReference>
<evidence type="ECO:0000256" key="13">
    <source>
        <dbReference type="PIRSR" id="PIRSR000168-2"/>
    </source>
</evidence>
<dbReference type="InterPro" id="IPR055060">
    <property type="entry name" value="ACOX_C_alpha1"/>
</dbReference>
<evidence type="ECO:0000259" key="15">
    <source>
        <dbReference type="Pfam" id="PF14749"/>
    </source>
</evidence>
<dbReference type="InterPro" id="IPR029320">
    <property type="entry name" value="Acyl-CoA_ox_N"/>
</dbReference>
<evidence type="ECO:0000256" key="7">
    <source>
        <dbReference type="ARBA" id="ARBA00022832"/>
    </source>
</evidence>
<comment type="cofactor">
    <cofactor evidence="1">
        <name>FAD</name>
        <dbReference type="ChEBI" id="CHEBI:57692"/>
    </cofactor>
</comment>
<dbReference type="InterPro" id="IPR002655">
    <property type="entry name" value="Acyl-CoA_oxidase_C"/>
</dbReference>
<dbReference type="GO" id="GO:0055088">
    <property type="term" value="P:lipid homeostasis"/>
    <property type="evidence" value="ECO:0007669"/>
    <property type="project" value="TreeGrafter"/>
</dbReference>
<dbReference type="EMBL" id="VXIV02001582">
    <property type="protein sequence ID" value="KAF6031654.1"/>
    <property type="molecule type" value="Genomic_DNA"/>
</dbReference>
<sequence>MPTNTDIAAERANSNINARDLTFTLYGEDGAYRRKLAFERADKDQAFEKSKKFSLMDRDKLYDEAIRMETVVAQRLQEYGYNNSKDIQTFLDRGYFLSAVFLGVHPFAIHFGGFIPSILGQGTPEQIQEFLPKAECMEYIGTYCQTELSHGSFVRGLETTATYDKSTEEFILHTPNLSAIKFWPGGLGRSCNYAVLMAQLVITGKNYGIHPFMCQLRDLNTHQPLPGVEVGDINYKFGGNALDNGYLILTHYRIPRTHLLMKYAQVSPDGTYTRQDVPPQIAYLSMTFLRTILVTASASSLAKAATIATRYSAVRRQTANRDGIERQILDYQTQQMKLFPAICTAYALHFSGAALQSAYNDILASVGNGDMSRLSELHCLTSGLKAYSADISSHHIEVCRRSCGGHGYSHASGIPDIYQQNVINCTVEGESTVLYLQVGRSLVKFLKKADSGEKLPPALAFLSESSPPTAKLTLRTESTLDFCVSVFKYNIVQLSRAVTHQIAQSLSTNSVNLEAALALHSLELVKTAQAFAQYLTVLMFVDGVKGSKLNPKEKLCMLHMCEFYAIHNIVEESGQFLKNEALNAEQLSQLCQHRTFLLTKLRPNAVALVDAFDYPDRLLNSCLGRYDGNVYEALYEYAKDSTLNQHQVHPSYHKYIKPMQQAIRAKL</sequence>
<proteinExistence type="inferred from homology"/>
<keyword evidence="7" id="KW-0276">Fatty acid metabolism</keyword>
<dbReference type="InterPro" id="IPR037069">
    <property type="entry name" value="AcylCoA_DH/ox_N_sf"/>
</dbReference>
<dbReference type="GO" id="GO:0003997">
    <property type="term" value="F:acyl-CoA oxidase activity"/>
    <property type="evidence" value="ECO:0007669"/>
    <property type="project" value="InterPro"/>
</dbReference>
<keyword evidence="9" id="KW-0443">Lipid metabolism</keyword>
<dbReference type="GO" id="GO:0033540">
    <property type="term" value="P:fatty acid beta-oxidation using acyl-CoA oxidase"/>
    <property type="evidence" value="ECO:0007669"/>
    <property type="project" value="TreeGrafter"/>
</dbReference>
<dbReference type="SUPFAM" id="SSF47203">
    <property type="entry name" value="Acyl-CoA dehydrogenase C-terminal domain-like"/>
    <property type="match status" value="2"/>
</dbReference>
<comment type="subcellular location">
    <subcellularLocation>
        <location evidence="2">Peroxisome</location>
    </subcellularLocation>
</comment>
<feature type="domain" description="Acyl-coenzyme A oxidase N-terminal" evidence="15">
    <location>
        <begin position="18"/>
        <end position="140"/>
    </location>
</feature>
<evidence type="ECO:0000259" key="14">
    <source>
        <dbReference type="Pfam" id="PF01756"/>
    </source>
</evidence>
<evidence type="ECO:0000256" key="2">
    <source>
        <dbReference type="ARBA" id="ARBA00004275"/>
    </source>
</evidence>
<evidence type="ECO:0000259" key="16">
    <source>
        <dbReference type="Pfam" id="PF22924"/>
    </source>
</evidence>
<keyword evidence="8" id="KW-0560">Oxidoreductase</keyword>
<dbReference type="InterPro" id="IPR046373">
    <property type="entry name" value="Acyl-CoA_Oxase/DH_mid-dom_sf"/>
</dbReference>
<feature type="active site" description="Proton acceptor" evidence="12">
    <location>
        <position position="428"/>
    </location>
</feature>
<reference evidence="17" key="1">
    <citation type="submission" date="2020-06" db="EMBL/GenBank/DDBJ databases">
        <title>Draft genome of Bugula neritina, a colonial animal packing powerful symbionts and potential medicines.</title>
        <authorList>
            <person name="Rayko M."/>
        </authorList>
    </citation>
    <scope>NUCLEOTIDE SEQUENCE [LARGE SCALE GENOMIC DNA]</scope>
    <source>
        <strain evidence="17">Kwan_BN1</strain>
    </source>
</reference>
<keyword evidence="18" id="KW-1185">Reference proteome</keyword>
<evidence type="ECO:0000313" key="18">
    <source>
        <dbReference type="Proteomes" id="UP000593567"/>
    </source>
</evidence>
<dbReference type="Pfam" id="PF14749">
    <property type="entry name" value="Acyl-CoA_ox_N"/>
    <property type="match status" value="1"/>
</dbReference>
<organism evidence="17 18">
    <name type="scientific">Bugula neritina</name>
    <name type="common">Brown bryozoan</name>
    <name type="synonym">Sertularia neritina</name>
    <dbReference type="NCBI Taxonomy" id="10212"/>
    <lineage>
        <taxon>Eukaryota</taxon>
        <taxon>Metazoa</taxon>
        <taxon>Spiralia</taxon>
        <taxon>Lophotrochozoa</taxon>
        <taxon>Bryozoa</taxon>
        <taxon>Gymnolaemata</taxon>
        <taxon>Cheilostomatida</taxon>
        <taxon>Flustrina</taxon>
        <taxon>Buguloidea</taxon>
        <taxon>Bugulidae</taxon>
        <taxon>Bugula</taxon>
    </lineage>
</organism>
<dbReference type="InterPro" id="IPR036250">
    <property type="entry name" value="AcylCo_DH-like_C"/>
</dbReference>
<dbReference type="PANTHER" id="PTHR10909">
    <property type="entry name" value="ELECTRON TRANSPORT OXIDOREDUCTASE"/>
    <property type="match status" value="1"/>
</dbReference>
<dbReference type="AlphaFoldDB" id="A0A7J7K113"/>
<evidence type="ECO:0000256" key="6">
    <source>
        <dbReference type="ARBA" id="ARBA00022827"/>
    </source>
</evidence>
<dbReference type="PANTHER" id="PTHR10909:SF392">
    <property type="entry name" value="ACYL-COENZYME A OXIDASE"/>
    <property type="match status" value="1"/>
</dbReference>
<feature type="binding site" evidence="13">
    <location>
        <position position="146"/>
    </location>
    <ligand>
        <name>FAD</name>
        <dbReference type="ChEBI" id="CHEBI:57692"/>
    </ligand>
</feature>
<feature type="binding site" evidence="13">
    <location>
        <position position="185"/>
    </location>
    <ligand>
        <name>FAD</name>
        <dbReference type="ChEBI" id="CHEBI:57692"/>
    </ligand>
</feature>
<dbReference type="Pfam" id="PF22924">
    <property type="entry name" value="ACOX_C_alpha1"/>
    <property type="match status" value="1"/>
</dbReference>
<feature type="domain" description="Acyl-CoA oxidase C-alpha1" evidence="16">
    <location>
        <begin position="283"/>
        <end position="443"/>
    </location>
</feature>
<gene>
    <name evidence="17" type="ORF">EB796_010049</name>
</gene>
<keyword evidence="5 11" id="KW-0285">Flavoprotein</keyword>
<evidence type="ECO:0000256" key="3">
    <source>
        <dbReference type="ARBA" id="ARBA00004846"/>
    </source>
</evidence>
<dbReference type="GO" id="GO:0005504">
    <property type="term" value="F:fatty acid binding"/>
    <property type="evidence" value="ECO:0007669"/>
    <property type="project" value="TreeGrafter"/>
</dbReference>
<dbReference type="Proteomes" id="UP000593567">
    <property type="component" value="Unassembled WGS sequence"/>
</dbReference>
<dbReference type="Gene3D" id="1.20.140.10">
    <property type="entry name" value="Butyryl-CoA Dehydrogenase, subunit A, domain 3"/>
    <property type="match status" value="2"/>
</dbReference>
<accession>A0A7J7K113</accession>
<dbReference type="FunFam" id="1.20.140.10:FF:000005">
    <property type="entry name" value="Acyl-coenzyme A oxidase"/>
    <property type="match status" value="1"/>
</dbReference>